<dbReference type="CDD" id="cd07067">
    <property type="entry name" value="HP_PGM_like"/>
    <property type="match status" value="1"/>
</dbReference>
<keyword evidence="2" id="KW-1185">Reference proteome</keyword>
<dbReference type="GO" id="GO:0005737">
    <property type="term" value="C:cytoplasm"/>
    <property type="evidence" value="ECO:0007669"/>
    <property type="project" value="TreeGrafter"/>
</dbReference>
<dbReference type="Gene3D" id="3.40.50.1240">
    <property type="entry name" value="Phosphoglycerate mutase-like"/>
    <property type="match status" value="1"/>
</dbReference>
<evidence type="ECO:0000313" key="1">
    <source>
        <dbReference type="EMBL" id="CAI2378096.1"/>
    </source>
</evidence>
<sequence>MESEEVIYDIEKLKSGSQVILLRHAQTVFNKASQALEDIPSSTEEDEKILKTSKELRDSTLSPDGISQCEKAQPAANLLNIHTIFVSPYRRALQTVHNIFKDHPAINDIRVVVLPCLREFLNCTHDVPVNIDDVISEYKDFFPNFDTSAFDEFEDRLHYFLEDLDEDKREYILDKKEEKEADPLKSNVFDIIMEMFLDTFPVANESVRSIYNRGQKARQVVQELLDSGVVEPDQKVIVCAHSTLFKVWTNKWEKEPEGNDPLPKPDNFTWLKNCEFMNDDHYFPIKK</sequence>
<reference evidence="1" key="1">
    <citation type="submission" date="2023-07" db="EMBL/GenBank/DDBJ databases">
        <authorList>
            <consortium name="AG Swart"/>
            <person name="Singh M."/>
            <person name="Singh A."/>
            <person name="Seah K."/>
            <person name="Emmerich C."/>
        </authorList>
    </citation>
    <scope>NUCLEOTIDE SEQUENCE</scope>
    <source>
        <strain evidence="1">DP1</strain>
    </source>
</reference>
<dbReference type="InterPro" id="IPR029033">
    <property type="entry name" value="His_PPase_superfam"/>
</dbReference>
<comment type="caution">
    <text evidence="1">The sequence shown here is derived from an EMBL/GenBank/DDBJ whole genome shotgun (WGS) entry which is preliminary data.</text>
</comment>
<dbReference type="PANTHER" id="PTHR48100:SF1">
    <property type="entry name" value="HISTIDINE PHOSPHATASE FAMILY PROTEIN-RELATED"/>
    <property type="match status" value="1"/>
</dbReference>
<dbReference type="Pfam" id="PF00300">
    <property type="entry name" value="His_Phos_1"/>
    <property type="match status" value="1"/>
</dbReference>
<dbReference type="InterPro" id="IPR013078">
    <property type="entry name" value="His_Pase_superF_clade-1"/>
</dbReference>
<dbReference type="Proteomes" id="UP001295684">
    <property type="component" value="Unassembled WGS sequence"/>
</dbReference>
<accession>A0AAD2D2T2</accession>
<gene>
    <name evidence="1" type="ORF">ECRASSUSDP1_LOCUS19488</name>
</gene>
<dbReference type="GO" id="GO:0016791">
    <property type="term" value="F:phosphatase activity"/>
    <property type="evidence" value="ECO:0007669"/>
    <property type="project" value="TreeGrafter"/>
</dbReference>
<name>A0AAD2D2T2_EUPCR</name>
<protein>
    <submittedName>
        <fullName evidence="1">Uncharacterized protein</fullName>
    </submittedName>
</protein>
<dbReference type="SUPFAM" id="SSF53254">
    <property type="entry name" value="Phosphoglycerate mutase-like"/>
    <property type="match status" value="1"/>
</dbReference>
<evidence type="ECO:0000313" key="2">
    <source>
        <dbReference type="Proteomes" id="UP001295684"/>
    </source>
</evidence>
<proteinExistence type="predicted"/>
<dbReference type="EMBL" id="CAMPGE010019785">
    <property type="protein sequence ID" value="CAI2378096.1"/>
    <property type="molecule type" value="Genomic_DNA"/>
</dbReference>
<organism evidence="1 2">
    <name type="scientific">Euplotes crassus</name>
    <dbReference type="NCBI Taxonomy" id="5936"/>
    <lineage>
        <taxon>Eukaryota</taxon>
        <taxon>Sar</taxon>
        <taxon>Alveolata</taxon>
        <taxon>Ciliophora</taxon>
        <taxon>Intramacronucleata</taxon>
        <taxon>Spirotrichea</taxon>
        <taxon>Hypotrichia</taxon>
        <taxon>Euplotida</taxon>
        <taxon>Euplotidae</taxon>
        <taxon>Moneuplotes</taxon>
    </lineage>
</organism>
<dbReference type="InterPro" id="IPR050275">
    <property type="entry name" value="PGM_Phosphatase"/>
</dbReference>
<dbReference type="PANTHER" id="PTHR48100">
    <property type="entry name" value="BROAD-SPECIFICITY PHOSPHATASE YOR283W-RELATED"/>
    <property type="match status" value="1"/>
</dbReference>
<dbReference type="AlphaFoldDB" id="A0AAD2D2T2"/>